<feature type="transmembrane region" description="Helical" evidence="2">
    <location>
        <begin position="211"/>
        <end position="228"/>
    </location>
</feature>
<name>A0A8T3E8J6_9TELE</name>
<dbReference type="GO" id="GO:0005886">
    <property type="term" value="C:plasma membrane"/>
    <property type="evidence" value="ECO:0007669"/>
    <property type="project" value="TreeGrafter"/>
</dbReference>
<keyword evidence="2" id="KW-1133">Transmembrane helix</keyword>
<feature type="transmembrane region" description="Helical" evidence="2">
    <location>
        <begin position="149"/>
        <end position="171"/>
    </location>
</feature>
<dbReference type="Proteomes" id="UP000829720">
    <property type="component" value="Unassembled WGS sequence"/>
</dbReference>
<sequence length="476" mass="52000">MEIRRNEVAREEVSKLRNKLPLRSHKSHLRRCSKWTDGRTDGRTDGDSGGVVRPTDIQSGPIRTNHQTQAGQSALSAQLLAHADRPVAMQREELSAREEFGYDCMPPLDRATGTANRRPERDSYTVDVRASDLQLPQAHSLHPCLSYRAWLYSALIGGSLLITAGFSLYLGNVFPAAMDYLRCAAGSSVPAAVVSFAIAKNRHIAVSDFQVVYVSTFAITTTCLVWFGCKLVLNPSAININFNLILLILLEVLMASTVILSARSAEDCCSHSKPLSYDGPVVLTTPTFPTRLLKAYSVIEVIVGISAVFGGIIALNMDALVPGPYLSVTFFWILVACFPSAIASHVVAEYPNKCLVEMLIAIGSVTSPLLFSASGFLSCSVMNFAEIFLQEVPVAKQSYDVLLLILMLLLLVQAVLTLVTVVHCACYKTQLRLAGLHRAQCEPLTTQHCEQPAANGTLREFDKDKAWKAVVVQMAQ</sequence>
<feature type="transmembrane region" description="Helical" evidence="2">
    <location>
        <begin position="401"/>
        <end position="422"/>
    </location>
</feature>
<evidence type="ECO:0000313" key="4">
    <source>
        <dbReference type="Proteomes" id="UP000829720"/>
    </source>
</evidence>
<dbReference type="GO" id="GO:0031410">
    <property type="term" value="C:cytoplasmic vesicle"/>
    <property type="evidence" value="ECO:0007669"/>
    <property type="project" value="TreeGrafter"/>
</dbReference>
<dbReference type="InterPro" id="IPR033280">
    <property type="entry name" value="Membrane_MLC1"/>
</dbReference>
<dbReference type="PANTHER" id="PTHR17597:SF0">
    <property type="entry name" value="MEMBRANE PROTEIN MLC1"/>
    <property type="match status" value="1"/>
</dbReference>
<evidence type="ECO:0000256" key="2">
    <source>
        <dbReference type="SAM" id="Phobius"/>
    </source>
</evidence>
<keyword evidence="2" id="KW-0812">Transmembrane</keyword>
<feature type="transmembrane region" description="Helical" evidence="2">
    <location>
        <begin position="177"/>
        <end position="199"/>
    </location>
</feature>
<reference evidence="3" key="1">
    <citation type="submission" date="2021-01" db="EMBL/GenBank/DDBJ databases">
        <authorList>
            <person name="Zahm M."/>
            <person name="Roques C."/>
            <person name="Cabau C."/>
            <person name="Klopp C."/>
            <person name="Donnadieu C."/>
            <person name="Jouanno E."/>
            <person name="Lampietro C."/>
            <person name="Louis A."/>
            <person name="Herpin A."/>
            <person name="Echchiki A."/>
            <person name="Berthelot C."/>
            <person name="Parey E."/>
            <person name="Roest-Crollius H."/>
            <person name="Braasch I."/>
            <person name="Postlethwait J."/>
            <person name="Bobe J."/>
            <person name="Montfort J."/>
            <person name="Bouchez O."/>
            <person name="Begum T."/>
            <person name="Mejri S."/>
            <person name="Adams A."/>
            <person name="Chen W.-J."/>
            <person name="Guiguen Y."/>
        </authorList>
    </citation>
    <scope>NUCLEOTIDE SEQUENCE</scope>
    <source>
        <tissue evidence="3">Blood</tissue>
    </source>
</reference>
<evidence type="ECO:0000256" key="1">
    <source>
        <dbReference type="SAM" id="MobiDB-lite"/>
    </source>
</evidence>
<dbReference type="OrthoDB" id="8806209at2759"/>
<protein>
    <recommendedName>
        <fullName evidence="5">Membrane protein MLC1</fullName>
    </recommendedName>
</protein>
<feature type="transmembrane region" description="Helical" evidence="2">
    <location>
        <begin position="369"/>
        <end position="389"/>
    </location>
</feature>
<accession>A0A8T3E8J6</accession>
<feature type="transmembrane region" description="Helical" evidence="2">
    <location>
        <begin position="240"/>
        <end position="262"/>
    </location>
</feature>
<dbReference type="PANTHER" id="PTHR17597">
    <property type="entry name" value="MEMBRANE PROTEIN MLC1"/>
    <property type="match status" value="1"/>
</dbReference>
<organism evidence="3 4">
    <name type="scientific">Albula goreensis</name>
    <dbReference type="NCBI Taxonomy" id="1534307"/>
    <lineage>
        <taxon>Eukaryota</taxon>
        <taxon>Metazoa</taxon>
        <taxon>Chordata</taxon>
        <taxon>Craniata</taxon>
        <taxon>Vertebrata</taxon>
        <taxon>Euteleostomi</taxon>
        <taxon>Actinopterygii</taxon>
        <taxon>Neopterygii</taxon>
        <taxon>Teleostei</taxon>
        <taxon>Albuliformes</taxon>
        <taxon>Albulidae</taxon>
        <taxon>Albula</taxon>
    </lineage>
</organism>
<dbReference type="EMBL" id="JAERUA010000001">
    <property type="protein sequence ID" value="KAI1905413.1"/>
    <property type="molecule type" value="Genomic_DNA"/>
</dbReference>
<comment type="caution">
    <text evidence="3">The sequence shown here is derived from an EMBL/GenBank/DDBJ whole genome shotgun (WGS) entry which is preliminary data.</text>
</comment>
<feature type="region of interest" description="Disordered" evidence="1">
    <location>
        <begin position="34"/>
        <end position="63"/>
    </location>
</feature>
<feature type="compositionally biased region" description="Basic and acidic residues" evidence="1">
    <location>
        <begin position="34"/>
        <end position="46"/>
    </location>
</feature>
<evidence type="ECO:0008006" key="5">
    <source>
        <dbReference type="Google" id="ProtNLM"/>
    </source>
</evidence>
<keyword evidence="2" id="KW-0472">Membrane</keyword>
<dbReference type="GO" id="GO:0005783">
    <property type="term" value="C:endoplasmic reticulum"/>
    <property type="evidence" value="ECO:0007669"/>
    <property type="project" value="TreeGrafter"/>
</dbReference>
<feature type="transmembrane region" description="Helical" evidence="2">
    <location>
        <begin position="329"/>
        <end position="348"/>
    </location>
</feature>
<feature type="transmembrane region" description="Helical" evidence="2">
    <location>
        <begin position="298"/>
        <end position="317"/>
    </location>
</feature>
<keyword evidence="4" id="KW-1185">Reference proteome</keyword>
<dbReference type="GO" id="GO:0047484">
    <property type="term" value="P:regulation of response to osmotic stress"/>
    <property type="evidence" value="ECO:0007669"/>
    <property type="project" value="TreeGrafter"/>
</dbReference>
<evidence type="ECO:0000313" key="3">
    <source>
        <dbReference type="EMBL" id="KAI1905413.1"/>
    </source>
</evidence>
<proteinExistence type="predicted"/>
<gene>
    <name evidence="3" type="ORF">AGOR_G00015930</name>
</gene>
<dbReference type="AlphaFoldDB" id="A0A8T3E8J6"/>